<feature type="transmembrane region" description="Helical" evidence="15">
    <location>
        <begin position="32"/>
        <end position="49"/>
    </location>
</feature>
<keyword evidence="3" id="KW-1003">Cell membrane</keyword>
<keyword evidence="11" id="KW-0443">Lipid metabolism</keyword>
<dbReference type="PANTHER" id="PTHR34299:SF1">
    <property type="entry name" value="DIACYLGLYCEROL KINASE"/>
    <property type="match status" value="1"/>
</dbReference>
<dbReference type="EMBL" id="JBHUIT010000008">
    <property type="protein sequence ID" value="MFD2256582.1"/>
    <property type="molecule type" value="Genomic_DNA"/>
</dbReference>
<evidence type="ECO:0000256" key="1">
    <source>
        <dbReference type="ARBA" id="ARBA00004651"/>
    </source>
</evidence>
<dbReference type="Pfam" id="PF01219">
    <property type="entry name" value="DAGK_prokar"/>
    <property type="match status" value="1"/>
</dbReference>
<dbReference type="EC" id="2.7.1.-" evidence="16"/>
<evidence type="ECO:0000256" key="11">
    <source>
        <dbReference type="ARBA" id="ARBA00023098"/>
    </source>
</evidence>
<accession>A0ABW5D698</accession>
<reference evidence="17" key="1">
    <citation type="journal article" date="2019" name="Int. J. Syst. Evol. Microbiol.">
        <title>The Global Catalogue of Microorganisms (GCM) 10K type strain sequencing project: providing services to taxonomists for standard genome sequencing and annotation.</title>
        <authorList>
            <consortium name="The Broad Institute Genomics Platform"/>
            <consortium name="The Broad Institute Genome Sequencing Center for Infectious Disease"/>
            <person name="Wu L."/>
            <person name="Ma J."/>
        </authorList>
    </citation>
    <scope>NUCLEOTIDE SEQUENCE [LARGE SCALE GENOMIC DNA]</scope>
    <source>
        <strain evidence="17">CGMCC 4.7106</strain>
    </source>
</reference>
<keyword evidence="6 15" id="KW-0812">Transmembrane</keyword>
<evidence type="ECO:0000256" key="9">
    <source>
        <dbReference type="ARBA" id="ARBA00022840"/>
    </source>
</evidence>
<evidence type="ECO:0000256" key="3">
    <source>
        <dbReference type="ARBA" id="ARBA00022475"/>
    </source>
</evidence>
<keyword evidence="7" id="KW-0547">Nucleotide-binding</keyword>
<evidence type="ECO:0000256" key="6">
    <source>
        <dbReference type="ARBA" id="ARBA00022692"/>
    </source>
</evidence>
<dbReference type="Gene3D" id="1.10.287.3610">
    <property type="match status" value="1"/>
</dbReference>
<organism evidence="16 17">
    <name type="scientific">Luteolibacter algae</name>
    <dbReference type="NCBI Taxonomy" id="454151"/>
    <lineage>
        <taxon>Bacteria</taxon>
        <taxon>Pseudomonadati</taxon>
        <taxon>Verrucomicrobiota</taxon>
        <taxon>Verrucomicrobiia</taxon>
        <taxon>Verrucomicrobiales</taxon>
        <taxon>Verrucomicrobiaceae</taxon>
        <taxon>Luteolibacter</taxon>
    </lineage>
</organism>
<dbReference type="CDD" id="cd14265">
    <property type="entry name" value="UDPK_IM_like"/>
    <property type="match status" value="1"/>
</dbReference>
<comment type="similarity">
    <text evidence="2">Belongs to the bacterial diacylglycerol kinase family.</text>
</comment>
<comment type="subcellular location">
    <subcellularLocation>
        <location evidence="1">Cell membrane</location>
        <topology evidence="1">Multi-pass membrane protein</topology>
    </subcellularLocation>
</comment>
<dbReference type="RefSeq" id="WP_386819871.1">
    <property type="nucleotide sequence ID" value="NZ_JBHUIT010000008.1"/>
</dbReference>
<evidence type="ECO:0000256" key="5">
    <source>
        <dbReference type="ARBA" id="ARBA00022679"/>
    </source>
</evidence>
<dbReference type="InterPro" id="IPR036945">
    <property type="entry name" value="DAGK_sf"/>
</dbReference>
<evidence type="ECO:0000256" key="15">
    <source>
        <dbReference type="SAM" id="Phobius"/>
    </source>
</evidence>
<keyword evidence="12 15" id="KW-0472">Membrane</keyword>
<evidence type="ECO:0000256" key="13">
    <source>
        <dbReference type="ARBA" id="ARBA00023209"/>
    </source>
</evidence>
<name>A0ABW5D698_9BACT</name>
<evidence type="ECO:0000256" key="8">
    <source>
        <dbReference type="ARBA" id="ARBA00022777"/>
    </source>
</evidence>
<dbReference type="Proteomes" id="UP001597375">
    <property type="component" value="Unassembled WGS sequence"/>
</dbReference>
<dbReference type="InterPro" id="IPR000829">
    <property type="entry name" value="DAGK"/>
</dbReference>
<evidence type="ECO:0000256" key="10">
    <source>
        <dbReference type="ARBA" id="ARBA00022989"/>
    </source>
</evidence>
<proteinExistence type="inferred from homology"/>
<feature type="transmembrane region" description="Helical" evidence="15">
    <location>
        <begin position="95"/>
        <end position="116"/>
    </location>
</feature>
<evidence type="ECO:0000256" key="12">
    <source>
        <dbReference type="ARBA" id="ARBA00023136"/>
    </source>
</evidence>
<protein>
    <submittedName>
        <fullName evidence="16">Diacylglycerol kinase family protein</fullName>
        <ecNumber evidence="16">2.7.1.-</ecNumber>
    </submittedName>
</protein>
<keyword evidence="17" id="KW-1185">Reference proteome</keyword>
<keyword evidence="13" id="KW-0594">Phospholipid biosynthesis</keyword>
<dbReference type="PANTHER" id="PTHR34299">
    <property type="entry name" value="DIACYLGLYCEROL KINASE"/>
    <property type="match status" value="1"/>
</dbReference>
<comment type="caution">
    <text evidence="16">The sequence shown here is derived from an EMBL/GenBank/DDBJ whole genome shotgun (WGS) entry which is preliminary data.</text>
</comment>
<keyword evidence="10 15" id="KW-1133">Transmembrane helix</keyword>
<evidence type="ECO:0000313" key="16">
    <source>
        <dbReference type="EMBL" id="MFD2256582.1"/>
    </source>
</evidence>
<keyword evidence="14" id="KW-1208">Phospholipid metabolism</keyword>
<evidence type="ECO:0000313" key="17">
    <source>
        <dbReference type="Proteomes" id="UP001597375"/>
    </source>
</evidence>
<gene>
    <name evidence="16" type="ORF">ACFSSA_07840</name>
</gene>
<sequence>MIFTILKGRIRSVSHALRGVREMLLLGANAKLQLAAAAIVLIAGVLLRFSSSEWMAVSLCIGLVLSAEAMNTALEELADEVSEERRERIRRAKDMAAGAVLIASATALIVATIIIGQRF</sequence>
<keyword evidence="5 16" id="KW-0808">Transferase</keyword>
<evidence type="ECO:0000256" key="14">
    <source>
        <dbReference type="ARBA" id="ARBA00023264"/>
    </source>
</evidence>
<evidence type="ECO:0000256" key="4">
    <source>
        <dbReference type="ARBA" id="ARBA00022516"/>
    </source>
</evidence>
<dbReference type="GO" id="GO:0016301">
    <property type="term" value="F:kinase activity"/>
    <property type="evidence" value="ECO:0007669"/>
    <property type="project" value="UniProtKB-KW"/>
</dbReference>
<evidence type="ECO:0000256" key="2">
    <source>
        <dbReference type="ARBA" id="ARBA00005967"/>
    </source>
</evidence>
<keyword evidence="9" id="KW-0067">ATP-binding</keyword>
<evidence type="ECO:0000256" key="7">
    <source>
        <dbReference type="ARBA" id="ARBA00022741"/>
    </source>
</evidence>
<dbReference type="InterPro" id="IPR033717">
    <property type="entry name" value="UDPK"/>
</dbReference>
<keyword evidence="4" id="KW-0444">Lipid biosynthesis</keyword>
<keyword evidence="8 16" id="KW-0418">Kinase</keyword>